<dbReference type="Gene3D" id="3.40.50.1970">
    <property type="match status" value="1"/>
</dbReference>
<protein>
    <submittedName>
        <fullName evidence="8">3-dehydroquinate synthase</fullName>
        <ecNumber evidence="8">4.2.3.4</ecNumber>
    </submittedName>
</protein>
<evidence type="ECO:0000313" key="8">
    <source>
        <dbReference type="EMBL" id="MBK7675283.1"/>
    </source>
</evidence>
<keyword evidence="4" id="KW-0057">Aromatic amino acid biosynthesis</keyword>
<evidence type="ECO:0000256" key="5">
    <source>
        <dbReference type="ARBA" id="ARBA00023239"/>
    </source>
</evidence>
<organism evidence="8 9">
    <name type="scientific">Candidatus Accumulibacter proximus</name>
    <dbReference type="NCBI Taxonomy" id="2954385"/>
    <lineage>
        <taxon>Bacteria</taxon>
        <taxon>Pseudomonadati</taxon>
        <taxon>Pseudomonadota</taxon>
        <taxon>Betaproteobacteria</taxon>
        <taxon>Candidatus Accumulibacter</taxon>
    </lineage>
</organism>
<evidence type="ECO:0000256" key="1">
    <source>
        <dbReference type="ARBA" id="ARBA00001911"/>
    </source>
</evidence>
<dbReference type="SUPFAM" id="SSF56796">
    <property type="entry name" value="Dehydroquinate synthase-like"/>
    <property type="match status" value="1"/>
</dbReference>
<dbReference type="GO" id="GO:0009073">
    <property type="term" value="P:aromatic amino acid family biosynthetic process"/>
    <property type="evidence" value="ECO:0007669"/>
    <property type="project" value="UniProtKB-KW"/>
</dbReference>
<dbReference type="Proteomes" id="UP000697998">
    <property type="component" value="Unassembled WGS sequence"/>
</dbReference>
<evidence type="ECO:0000256" key="2">
    <source>
        <dbReference type="ARBA" id="ARBA00022605"/>
    </source>
</evidence>
<dbReference type="Pfam" id="PF01761">
    <property type="entry name" value="DHQ_synthase"/>
    <property type="match status" value="1"/>
</dbReference>
<dbReference type="GO" id="GO:0008652">
    <property type="term" value="P:amino acid biosynthetic process"/>
    <property type="evidence" value="ECO:0007669"/>
    <property type="project" value="UniProtKB-KW"/>
</dbReference>
<dbReference type="GO" id="GO:0003856">
    <property type="term" value="F:3-dehydroquinate synthase activity"/>
    <property type="evidence" value="ECO:0007669"/>
    <property type="project" value="UniProtKB-EC"/>
</dbReference>
<dbReference type="NCBIfam" id="NF004852">
    <property type="entry name" value="PRK06203.1"/>
    <property type="match status" value="1"/>
</dbReference>
<dbReference type="InterPro" id="IPR030960">
    <property type="entry name" value="DHQS/DOIS_N"/>
</dbReference>
<dbReference type="PANTHER" id="PTHR43622:SF7">
    <property type="entry name" value="3-DEHYDROQUINATE SYNTHASE, CHLOROPLASTIC"/>
    <property type="match status" value="1"/>
</dbReference>
<dbReference type="Pfam" id="PF24621">
    <property type="entry name" value="DHQS_C"/>
    <property type="match status" value="1"/>
</dbReference>
<dbReference type="EMBL" id="JADJMH010000009">
    <property type="protein sequence ID" value="MBK7675283.1"/>
    <property type="molecule type" value="Genomic_DNA"/>
</dbReference>
<gene>
    <name evidence="8" type="ORF">IPJ27_11285</name>
</gene>
<dbReference type="AlphaFoldDB" id="A0A935PZN0"/>
<comment type="caution">
    <text evidence="8">The sequence shown here is derived from an EMBL/GenBank/DDBJ whole genome shotgun (WGS) entry which is preliminary data.</text>
</comment>
<accession>A0A935PZN0</accession>
<evidence type="ECO:0000313" key="9">
    <source>
        <dbReference type="Proteomes" id="UP000697998"/>
    </source>
</evidence>
<keyword evidence="3" id="KW-0520">NAD</keyword>
<name>A0A935PZN0_9PROT</name>
<sequence length="406" mass="44294">MQVLQQQFSVSYSFPVIFAEAVFDLHNPLLADVIRQGGHPHNRALVVIDSEVVRLTPDLLGRISQYGEAYGSVMSFVSPPFQIRGGEICKHEPIEVERIHALVERHKICRHSFIIAIGGGAVLDVAGYAAATAHRGVRLIRLPTTVLAQNDAGIGVKNGVNAFGRKNFLGTFAPPFAVINDASFLQTLSERDLRAGISEAVKVALIRDRDFFDFLYEERANLARFAPAAMQKMIVRCAELHLEHIGHGGDAFETGSSRPLDFGHWLAHRLEELSASEVKHGEAVAIGIALDSLYSQHLGILGEIDLHRILTLLDTLGFALSHPALSWLDVEKALCEFREHLGGVLSIPLLEGIGRKVEAHAIDIPLMKRCITLLGERAAGKAALGVRQTVPANAFGQTYHARALSS</sequence>
<reference evidence="8 9" key="1">
    <citation type="submission" date="2020-10" db="EMBL/GenBank/DDBJ databases">
        <title>Connecting structure to function with the recovery of over 1000 high-quality activated sludge metagenome-assembled genomes encoding full-length rRNA genes using long-read sequencing.</title>
        <authorList>
            <person name="Singleton C.M."/>
            <person name="Petriglieri F."/>
            <person name="Kristensen J.M."/>
            <person name="Kirkegaard R.H."/>
            <person name="Michaelsen T.Y."/>
            <person name="Andersen M.H."/>
            <person name="Karst S.M."/>
            <person name="Dueholm M.S."/>
            <person name="Nielsen P.H."/>
            <person name="Albertsen M."/>
        </authorList>
    </citation>
    <scope>NUCLEOTIDE SEQUENCE [LARGE SCALE GENOMIC DNA]</scope>
    <source>
        <strain evidence="8">EsbW_18-Q3-R4-48_BATAC.285</strain>
    </source>
</reference>
<keyword evidence="2" id="KW-0028">Amino-acid biosynthesis</keyword>
<evidence type="ECO:0000259" key="7">
    <source>
        <dbReference type="Pfam" id="PF24621"/>
    </source>
</evidence>
<feature type="domain" description="3-dehydroquinate synthase C-terminal" evidence="7">
    <location>
        <begin position="196"/>
        <end position="325"/>
    </location>
</feature>
<evidence type="ECO:0000256" key="4">
    <source>
        <dbReference type="ARBA" id="ARBA00023141"/>
    </source>
</evidence>
<dbReference type="InterPro" id="IPR056179">
    <property type="entry name" value="DHQS_C"/>
</dbReference>
<evidence type="ECO:0000256" key="3">
    <source>
        <dbReference type="ARBA" id="ARBA00023027"/>
    </source>
</evidence>
<dbReference type="InterPro" id="IPR050071">
    <property type="entry name" value="Dehydroquinate_synthase"/>
</dbReference>
<evidence type="ECO:0000259" key="6">
    <source>
        <dbReference type="Pfam" id="PF01761"/>
    </source>
</evidence>
<dbReference type="EC" id="4.2.3.4" evidence="8"/>
<proteinExistence type="predicted"/>
<dbReference type="PANTHER" id="PTHR43622">
    <property type="entry name" value="3-DEHYDROQUINATE SYNTHASE"/>
    <property type="match status" value="1"/>
</dbReference>
<feature type="domain" description="3-dehydroquinate synthase N-terminal" evidence="6">
    <location>
        <begin position="82"/>
        <end position="194"/>
    </location>
</feature>
<keyword evidence="5 8" id="KW-0456">Lyase</keyword>
<dbReference type="Gene3D" id="1.20.1090.10">
    <property type="entry name" value="Dehydroquinate synthase-like - alpha domain"/>
    <property type="match status" value="1"/>
</dbReference>
<dbReference type="CDD" id="cd08198">
    <property type="entry name" value="DHQS-like"/>
    <property type="match status" value="1"/>
</dbReference>
<comment type="cofactor">
    <cofactor evidence="1">
        <name>NAD(+)</name>
        <dbReference type="ChEBI" id="CHEBI:57540"/>
    </cofactor>
</comment>